<feature type="transmembrane region" description="Helical" evidence="13">
    <location>
        <begin position="258"/>
        <end position="278"/>
    </location>
</feature>
<feature type="domain" description="Major facilitator superfamily (MFS) profile" evidence="14">
    <location>
        <begin position="70"/>
        <end position="559"/>
    </location>
</feature>
<keyword evidence="16" id="KW-1185">Reference proteome</keyword>
<dbReference type="AlphaFoldDB" id="A0A9P4R9U0"/>
<evidence type="ECO:0000256" key="9">
    <source>
        <dbReference type="ARBA" id="ARBA00057269"/>
    </source>
</evidence>
<feature type="transmembrane region" description="Helical" evidence="13">
    <location>
        <begin position="393"/>
        <end position="412"/>
    </location>
</feature>
<dbReference type="Proteomes" id="UP000799444">
    <property type="component" value="Unassembled WGS sequence"/>
</dbReference>
<dbReference type="InterPro" id="IPR020846">
    <property type="entry name" value="MFS_dom"/>
</dbReference>
<feature type="compositionally biased region" description="Basic and acidic residues" evidence="12">
    <location>
        <begin position="608"/>
        <end position="618"/>
    </location>
</feature>
<comment type="caution">
    <text evidence="15">The sequence shown here is derived from an EMBL/GenBank/DDBJ whole genome shotgun (WGS) entry which is preliminary data.</text>
</comment>
<evidence type="ECO:0000256" key="11">
    <source>
        <dbReference type="ARBA" id="ARBA00083178"/>
    </source>
</evidence>
<feature type="transmembrane region" description="Helical" evidence="13">
    <location>
        <begin position="227"/>
        <end position="246"/>
    </location>
</feature>
<feature type="region of interest" description="Disordered" evidence="12">
    <location>
        <begin position="1"/>
        <end position="58"/>
    </location>
</feature>
<dbReference type="PRINTS" id="PR01036">
    <property type="entry name" value="TCRTETB"/>
</dbReference>
<evidence type="ECO:0000256" key="1">
    <source>
        <dbReference type="ARBA" id="ARBA00004128"/>
    </source>
</evidence>
<evidence type="ECO:0000256" key="2">
    <source>
        <dbReference type="ARBA" id="ARBA00004651"/>
    </source>
</evidence>
<evidence type="ECO:0000256" key="7">
    <source>
        <dbReference type="ARBA" id="ARBA00022989"/>
    </source>
</evidence>
<dbReference type="OrthoDB" id="10021397at2759"/>
<dbReference type="CDD" id="cd17502">
    <property type="entry name" value="MFS_Azr1_MDR_like"/>
    <property type="match status" value="1"/>
</dbReference>
<dbReference type="FunFam" id="1.20.1720.10:FF:000014">
    <property type="entry name" value="MFS drug transporter, putative"/>
    <property type="match status" value="1"/>
</dbReference>
<evidence type="ECO:0000256" key="6">
    <source>
        <dbReference type="ARBA" id="ARBA00022692"/>
    </source>
</evidence>
<feature type="transmembrane region" description="Helical" evidence="13">
    <location>
        <begin position="424"/>
        <end position="445"/>
    </location>
</feature>
<feature type="compositionally biased region" description="Basic and acidic residues" evidence="12">
    <location>
        <begin position="564"/>
        <end position="586"/>
    </location>
</feature>
<evidence type="ECO:0000256" key="10">
    <source>
        <dbReference type="ARBA" id="ARBA00069956"/>
    </source>
</evidence>
<organism evidence="15 16">
    <name type="scientific">Polyplosphaeria fusca</name>
    <dbReference type="NCBI Taxonomy" id="682080"/>
    <lineage>
        <taxon>Eukaryota</taxon>
        <taxon>Fungi</taxon>
        <taxon>Dikarya</taxon>
        <taxon>Ascomycota</taxon>
        <taxon>Pezizomycotina</taxon>
        <taxon>Dothideomycetes</taxon>
        <taxon>Pleosporomycetidae</taxon>
        <taxon>Pleosporales</taxon>
        <taxon>Tetraplosphaeriaceae</taxon>
        <taxon>Polyplosphaeria</taxon>
    </lineage>
</organism>
<evidence type="ECO:0000313" key="16">
    <source>
        <dbReference type="Proteomes" id="UP000799444"/>
    </source>
</evidence>
<keyword evidence="5" id="KW-0926">Vacuole</keyword>
<dbReference type="SUPFAM" id="SSF103473">
    <property type="entry name" value="MFS general substrate transporter"/>
    <property type="match status" value="2"/>
</dbReference>
<keyword evidence="8 13" id="KW-0472">Membrane</keyword>
<dbReference type="GO" id="GO:0005774">
    <property type="term" value="C:vacuolar membrane"/>
    <property type="evidence" value="ECO:0007669"/>
    <property type="project" value="UniProtKB-SubCell"/>
</dbReference>
<keyword evidence="4" id="KW-1003">Cell membrane</keyword>
<comment type="subcellular location">
    <subcellularLocation>
        <location evidence="2">Cell membrane</location>
        <topology evidence="2">Multi-pass membrane protein</topology>
    </subcellularLocation>
    <subcellularLocation>
        <location evidence="1">Vacuole membrane</location>
        <topology evidence="1">Multi-pass membrane protein</topology>
    </subcellularLocation>
</comment>
<dbReference type="PANTHER" id="PTHR23501">
    <property type="entry name" value="MAJOR FACILITATOR SUPERFAMILY"/>
    <property type="match status" value="1"/>
</dbReference>
<feature type="compositionally biased region" description="Basic and acidic residues" evidence="12">
    <location>
        <begin position="40"/>
        <end position="58"/>
    </location>
</feature>
<feature type="transmembrane region" description="Helical" evidence="13">
    <location>
        <begin position="537"/>
        <end position="559"/>
    </location>
</feature>
<feature type="transmembrane region" description="Helical" evidence="13">
    <location>
        <begin position="290"/>
        <end position="309"/>
    </location>
</feature>
<evidence type="ECO:0000256" key="12">
    <source>
        <dbReference type="SAM" id="MobiDB-lite"/>
    </source>
</evidence>
<dbReference type="GO" id="GO:0022857">
    <property type="term" value="F:transmembrane transporter activity"/>
    <property type="evidence" value="ECO:0007669"/>
    <property type="project" value="InterPro"/>
</dbReference>
<feature type="region of interest" description="Disordered" evidence="12">
    <location>
        <begin position="564"/>
        <end position="618"/>
    </location>
</feature>
<feature type="transmembrane region" description="Helical" evidence="13">
    <location>
        <begin position="135"/>
        <end position="154"/>
    </location>
</feature>
<dbReference type="InterPro" id="IPR011701">
    <property type="entry name" value="MFS"/>
</dbReference>
<sequence length="618" mass="66433">MTPESPVSTLVSEHHRTPAPSNTSRDKDIDLANHASDISSHGDPDAHGHDAALPHEEQKPKRSKLKIALIMLSLCICVLLVAVDITIVTTALPTISEEFNSASGYTWIGSAYLIAQAAATPIWGKVSDIFGRKPILLVTNVIFFVGSVLAAVSVNIDMLIAARVIQGIGGGGLVVLVNIAVSDLFAMRERGAYFGIIGGVWALASSLGPVVGGAFTQNVSWRWCFYINLPLDGLAFFILLFVLDLHTPKTPLLEGLKAVDWLGSLTMVAGTIMILLGLEFGGVTYPWSSATVICLIVFGVVVIGIFFVVQARFAPYPLMPLDLFSNRSNLAAIGVCFFHSYVFISGNYFLPLYFQAVLGATPILSGVYLLPTALSLSFLSAFTGIFIRKTGQYLPPIYFGLVFMTIGFGLFIDLGVHSSWAKIIIYQIIAGMGVGPNFQAPLIALQSLVPKRDIATATATFGFTRNIGAAISIVVGSVIFQNEMVSKQASLRQSLGPIASAFGGGAAGANVGLIQSLPDNQKEVARQAFSESLDTMWIMYVVFSGCGLLISFLITRNVLDKNHEETKTGLEEEQKRRLEREQEKSQKRNGGKKTNTGDPGDVEIGLQSKERVGDAHVA</sequence>
<keyword evidence="6 13" id="KW-0812">Transmembrane</keyword>
<protein>
    <recommendedName>
        <fullName evidence="10">Efflux pump dotC</fullName>
    </recommendedName>
    <alternativeName>
        <fullName evidence="11">Dothistromin biosynthesis protein C</fullName>
    </alternativeName>
</protein>
<dbReference type="FunFam" id="1.20.1250.20:FF:000196">
    <property type="entry name" value="MFS toxin efflux pump (AflT)"/>
    <property type="match status" value="1"/>
</dbReference>
<evidence type="ECO:0000259" key="14">
    <source>
        <dbReference type="PROSITE" id="PS50850"/>
    </source>
</evidence>
<dbReference type="EMBL" id="ML996105">
    <property type="protein sequence ID" value="KAF2739324.1"/>
    <property type="molecule type" value="Genomic_DNA"/>
</dbReference>
<feature type="transmembrane region" description="Helical" evidence="13">
    <location>
        <begin position="457"/>
        <end position="480"/>
    </location>
</feature>
<feature type="compositionally biased region" description="Polar residues" evidence="12">
    <location>
        <begin position="1"/>
        <end position="11"/>
    </location>
</feature>
<dbReference type="Gene3D" id="1.20.1250.20">
    <property type="entry name" value="MFS general substrate transporter like domains"/>
    <property type="match status" value="1"/>
</dbReference>
<dbReference type="Gene3D" id="1.20.1720.10">
    <property type="entry name" value="Multidrug resistance protein D"/>
    <property type="match status" value="1"/>
</dbReference>
<evidence type="ECO:0000256" key="13">
    <source>
        <dbReference type="SAM" id="Phobius"/>
    </source>
</evidence>
<evidence type="ECO:0000256" key="8">
    <source>
        <dbReference type="ARBA" id="ARBA00023136"/>
    </source>
</evidence>
<reference evidence="15" key="1">
    <citation type="journal article" date="2020" name="Stud. Mycol.">
        <title>101 Dothideomycetes genomes: a test case for predicting lifestyles and emergence of pathogens.</title>
        <authorList>
            <person name="Haridas S."/>
            <person name="Albert R."/>
            <person name="Binder M."/>
            <person name="Bloem J."/>
            <person name="Labutti K."/>
            <person name="Salamov A."/>
            <person name="Andreopoulos B."/>
            <person name="Baker S."/>
            <person name="Barry K."/>
            <person name="Bills G."/>
            <person name="Bluhm B."/>
            <person name="Cannon C."/>
            <person name="Castanera R."/>
            <person name="Culley D."/>
            <person name="Daum C."/>
            <person name="Ezra D."/>
            <person name="Gonzalez J."/>
            <person name="Henrissat B."/>
            <person name="Kuo A."/>
            <person name="Liang C."/>
            <person name="Lipzen A."/>
            <person name="Lutzoni F."/>
            <person name="Magnuson J."/>
            <person name="Mondo S."/>
            <person name="Nolan M."/>
            <person name="Ohm R."/>
            <person name="Pangilinan J."/>
            <person name="Park H.-J."/>
            <person name="Ramirez L."/>
            <person name="Alfaro M."/>
            <person name="Sun H."/>
            <person name="Tritt A."/>
            <person name="Yoshinaga Y."/>
            <person name="Zwiers L.-H."/>
            <person name="Turgeon B."/>
            <person name="Goodwin S."/>
            <person name="Spatafora J."/>
            <person name="Crous P."/>
            <person name="Grigoriev I."/>
        </authorList>
    </citation>
    <scope>NUCLEOTIDE SEQUENCE</scope>
    <source>
        <strain evidence="15">CBS 125425</strain>
    </source>
</reference>
<dbReference type="PROSITE" id="PS50850">
    <property type="entry name" value="MFS"/>
    <property type="match status" value="1"/>
</dbReference>
<evidence type="ECO:0000256" key="5">
    <source>
        <dbReference type="ARBA" id="ARBA00022554"/>
    </source>
</evidence>
<name>A0A9P4R9U0_9PLEO</name>
<feature type="transmembrane region" description="Helical" evidence="13">
    <location>
        <begin position="330"/>
        <end position="354"/>
    </location>
</feature>
<proteinExistence type="inferred from homology"/>
<evidence type="ECO:0000256" key="3">
    <source>
        <dbReference type="ARBA" id="ARBA00007520"/>
    </source>
</evidence>
<comment type="function">
    <text evidence="9">Efflux pump; part of the gene cluster that mediates the biosynthesis of dothistromin (DOTH), a polyketide toxin very similar in structure to the aflatoxin precursor, versicolorin B. One function of dotC may be to transport early-stage dothistromin biosynthetic intermediates from the cytoplasm into vacuoles, thereby affecting the rate of dothistromin production.</text>
</comment>
<feature type="transmembrane region" description="Helical" evidence="13">
    <location>
        <begin position="366"/>
        <end position="386"/>
    </location>
</feature>
<evidence type="ECO:0000256" key="4">
    <source>
        <dbReference type="ARBA" id="ARBA00022475"/>
    </source>
</evidence>
<feature type="transmembrane region" description="Helical" evidence="13">
    <location>
        <begin position="67"/>
        <end position="92"/>
    </location>
</feature>
<comment type="similarity">
    <text evidence="3">Belongs to the major facilitator superfamily. TCR/Tet family.</text>
</comment>
<accession>A0A9P4R9U0</accession>
<feature type="transmembrane region" description="Helical" evidence="13">
    <location>
        <begin position="160"/>
        <end position="181"/>
    </location>
</feature>
<dbReference type="Pfam" id="PF07690">
    <property type="entry name" value="MFS_1"/>
    <property type="match status" value="1"/>
</dbReference>
<gene>
    <name evidence="15" type="ORF">EJ04DRAFT_540942</name>
</gene>
<dbReference type="InterPro" id="IPR036259">
    <property type="entry name" value="MFS_trans_sf"/>
</dbReference>
<feature type="transmembrane region" description="Helical" evidence="13">
    <location>
        <begin position="193"/>
        <end position="215"/>
    </location>
</feature>
<dbReference type="PANTHER" id="PTHR23501:SF102">
    <property type="entry name" value="DRUG TRANSPORTER, PUTATIVE (AFU_ORTHOLOGUE AFUA_3G08530)-RELATED"/>
    <property type="match status" value="1"/>
</dbReference>
<keyword evidence="7 13" id="KW-1133">Transmembrane helix</keyword>
<dbReference type="GO" id="GO:0005886">
    <property type="term" value="C:plasma membrane"/>
    <property type="evidence" value="ECO:0007669"/>
    <property type="project" value="UniProtKB-SubCell"/>
</dbReference>
<evidence type="ECO:0000313" key="15">
    <source>
        <dbReference type="EMBL" id="KAF2739324.1"/>
    </source>
</evidence>